<dbReference type="NCBIfam" id="TIGR00493">
    <property type="entry name" value="clpP"/>
    <property type="match status" value="1"/>
</dbReference>
<dbReference type="InterPro" id="IPR018215">
    <property type="entry name" value="ClpP_Ser_AS"/>
</dbReference>
<dbReference type="GO" id="GO:0004252">
    <property type="term" value="F:serine-type endopeptidase activity"/>
    <property type="evidence" value="ECO:0007669"/>
    <property type="project" value="UniProtKB-UniRule"/>
</dbReference>
<comment type="subcellular location">
    <subcellularLocation>
        <location evidence="7">Cytoplasm</location>
    </subcellularLocation>
</comment>
<keyword evidence="5 7" id="KW-0720">Serine protease</keyword>
<dbReference type="HAMAP" id="MF_00444">
    <property type="entry name" value="ClpP"/>
    <property type="match status" value="1"/>
</dbReference>
<accession>A0A7X8GZR5</accession>
<dbReference type="PANTHER" id="PTHR10381">
    <property type="entry name" value="ATP-DEPENDENT CLP PROTEASE PROTEOLYTIC SUBUNIT"/>
    <property type="match status" value="1"/>
</dbReference>
<dbReference type="InterPro" id="IPR029045">
    <property type="entry name" value="ClpP/crotonase-like_dom_sf"/>
</dbReference>
<feature type="active site" evidence="7 9">
    <location>
        <position position="123"/>
    </location>
</feature>
<dbReference type="InterPro" id="IPR033135">
    <property type="entry name" value="ClpP_His_AS"/>
</dbReference>
<dbReference type="GO" id="GO:0006515">
    <property type="term" value="P:protein quality control for misfolded or incompletely synthesized proteins"/>
    <property type="evidence" value="ECO:0007669"/>
    <property type="project" value="TreeGrafter"/>
</dbReference>
<dbReference type="Proteomes" id="UP000541058">
    <property type="component" value="Unassembled WGS sequence"/>
</dbReference>
<dbReference type="GO" id="GO:0009368">
    <property type="term" value="C:endopeptidase Clp complex"/>
    <property type="evidence" value="ECO:0007669"/>
    <property type="project" value="TreeGrafter"/>
</dbReference>
<comment type="function">
    <text evidence="7 11">Cleaves peptides in various proteins in a process that requires ATP hydrolysis. Has a chymotrypsin-like activity. Plays a major role in the degradation of misfolded proteins.</text>
</comment>
<organism evidence="13 14">
    <name type="scientific">Globicatella sulfidifaciens</name>
    <dbReference type="NCBI Taxonomy" id="136093"/>
    <lineage>
        <taxon>Bacteria</taxon>
        <taxon>Bacillati</taxon>
        <taxon>Bacillota</taxon>
        <taxon>Bacilli</taxon>
        <taxon>Lactobacillales</taxon>
        <taxon>Aerococcaceae</taxon>
        <taxon>Globicatella</taxon>
    </lineage>
</organism>
<dbReference type="GO" id="GO:0004176">
    <property type="term" value="F:ATP-dependent peptidase activity"/>
    <property type="evidence" value="ECO:0007669"/>
    <property type="project" value="InterPro"/>
</dbReference>
<evidence type="ECO:0000313" key="13">
    <source>
        <dbReference type="EMBL" id="NLJ18089.1"/>
    </source>
</evidence>
<dbReference type="PROSITE" id="PS00381">
    <property type="entry name" value="CLP_PROTEASE_SER"/>
    <property type="match status" value="1"/>
</dbReference>
<dbReference type="FunFam" id="3.90.226.10:FF:000001">
    <property type="entry name" value="ATP-dependent Clp protease proteolytic subunit"/>
    <property type="match status" value="1"/>
</dbReference>
<sequence length="197" mass="21751">MNLIPTVIEQSSRGERAYDIYSRLLKDRIIMLSGPIDDNVANSVIAQLLFLEAQDSEKDIYLYINSPGGSVSAGLAIFDTMNFIKSDVQTIVIGMAASMGAFLLAAGQKGKRYALPNSEVMIHQPLGGAQGQATEIEIAARHILHTRERLNTILAERTGQPLDIIARDTDRDNYMTAEQAKEYGLIDHIMENNKTLK</sequence>
<evidence type="ECO:0000256" key="5">
    <source>
        <dbReference type="ARBA" id="ARBA00022825"/>
    </source>
</evidence>
<evidence type="ECO:0000313" key="14">
    <source>
        <dbReference type="Proteomes" id="UP000541058"/>
    </source>
</evidence>
<gene>
    <name evidence="7 13" type="primary">clpP</name>
    <name evidence="13" type="ORF">GX355_04430</name>
</gene>
<keyword evidence="3 7" id="KW-0645">Protease</keyword>
<comment type="caution">
    <text evidence="13">The sequence shown here is derived from an EMBL/GenBank/DDBJ whole genome shotgun (WGS) entry which is preliminary data.</text>
</comment>
<dbReference type="EMBL" id="JAAYSM010000136">
    <property type="protein sequence ID" value="NLJ18089.1"/>
    <property type="molecule type" value="Genomic_DNA"/>
</dbReference>
<reference evidence="13 14" key="1">
    <citation type="journal article" date="2020" name="Biotechnol. Biofuels">
        <title>New insights from the biogas microbiome by comprehensive genome-resolved metagenomics of nearly 1600 species originating from multiple anaerobic digesters.</title>
        <authorList>
            <person name="Campanaro S."/>
            <person name="Treu L."/>
            <person name="Rodriguez-R L.M."/>
            <person name="Kovalovszki A."/>
            <person name="Ziels R.M."/>
            <person name="Maus I."/>
            <person name="Zhu X."/>
            <person name="Kougias P.G."/>
            <person name="Basile A."/>
            <person name="Luo G."/>
            <person name="Schluter A."/>
            <person name="Konstantinidis K.T."/>
            <person name="Angelidaki I."/>
        </authorList>
    </citation>
    <scope>NUCLEOTIDE SEQUENCE [LARGE SCALE GENOMIC DNA]</scope>
    <source>
        <strain evidence="13">AS23ysBPME_34</strain>
    </source>
</reference>
<dbReference type="EC" id="3.4.21.92" evidence="7 10"/>
<evidence type="ECO:0000256" key="7">
    <source>
        <dbReference type="HAMAP-Rule" id="MF_00444"/>
    </source>
</evidence>
<dbReference type="InterPro" id="IPR001907">
    <property type="entry name" value="ClpP"/>
</dbReference>
<dbReference type="AlphaFoldDB" id="A0A7X8GZR5"/>
<dbReference type="CDD" id="cd07017">
    <property type="entry name" value="S14_ClpP_2"/>
    <property type="match status" value="1"/>
</dbReference>
<evidence type="ECO:0000256" key="10">
    <source>
        <dbReference type="RuleBase" id="RU000549"/>
    </source>
</evidence>
<dbReference type="Pfam" id="PF00574">
    <property type="entry name" value="CLP_protease"/>
    <property type="match status" value="1"/>
</dbReference>
<dbReference type="NCBIfam" id="NF001368">
    <property type="entry name" value="PRK00277.1"/>
    <property type="match status" value="1"/>
</dbReference>
<dbReference type="PROSITE" id="PS00382">
    <property type="entry name" value="CLP_PROTEASE_HIS"/>
    <property type="match status" value="1"/>
</dbReference>
<protein>
    <recommendedName>
        <fullName evidence="7 12">ATP-dependent Clp protease proteolytic subunit</fullName>
        <ecNumber evidence="7 10">3.4.21.92</ecNumber>
    </recommendedName>
    <alternativeName>
        <fullName evidence="7">Endopeptidase Clp</fullName>
    </alternativeName>
</protein>
<dbReference type="Gene3D" id="3.90.226.10">
    <property type="entry name" value="2-enoyl-CoA Hydratase, Chain A, domain 1"/>
    <property type="match status" value="1"/>
</dbReference>
<dbReference type="PRINTS" id="PR00127">
    <property type="entry name" value="CLPPROTEASEP"/>
</dbReference>
<evidence type="ECO:0000256" key="8">
    <source>
        <dbReference type="PROSITE-ProRule" id="PRU10085"/>
    </source>
</evidence>
<evidence type="ECO:0000256" key="6">
    <source>
        <dbReference type="ARBA" id="ARBA00034021"/>
    </source>
</evidence>
<evidence type="ECO:0000256" key="11">
    <source>
        <dbReference type="RuleBase" id="RU000550"/>
    </source>
</evidence>
<feature type="active site" evidence="8">
    <location>
        <position position="98"/>
    </location>
</feature>
<name>A0A7X8GZR5_9LACT</name>
<evidence type="ECO:0000256" key="9">
    <source>
        <dbReference type="PROSITE-ProRule" id="PRU10086"/>
    </source>
</evidence>
<feature type="active site" description="Nucleophile" evidence="7">
    <location>
        <position position="98"/>
    </location>
</feature>
<evidence type="ECO:0000256" key="2">
    <source>
        <dbReference type="ARBA" id="ARBA00022490"/>
    </source>
</evidence>
<evidence type="ECO:0000256" key="12">
    <source>
        <dbReference type="RuleBase" id="RU003567"/>
    </source>
</evidence>
<comment type="subunit">
    <text evidence="7">Fourteen ClpP subunits assemble into 2 heptameric rings which stack back to back to give a disk-like structure with a central cavity, resembling the structure of eukaryotic proteasomes.</text>
</comment>
<evidence type="ECO:0000256" key="1">
    <source>
        <dbReference type="ARBA" id="ARBA00007039"/>
    </source>
</evidence>
<evidence type="ECO:0000256" key="3">
    <source>
        <dbReference type="ARBA" id="ARBA00022670"/>
    </source>
</evidence>
<dbReference type="GO" id="GO:0051117">
    <property type="term" value="F:ATPase binding"/>
    <property type="evidence" value="ECO:0007669"/>
    <property type="project" value="TreeGrafter"/>
</dbReference>
<comment type="catalytic activity">
    <reaction evidence="6 7 9">
        <text>Hydrolysis of proteins to small peptides in the presence of ATP and magnesium. alpha-casein is the usual test substrate. In the absence of ATP, only oligopeptides shorter than five residues are hydrolyzed (such as succinyl-Leu-Tyr-|-NHMec, and Leu-Tyr-Leu-|-Tyr-Trp, in which cleavage of the -Tyr-|-Leu- and -Tyr-|-Trp bonds also occurs).</text>
        <dbReference type="EC" id="3.4.21.92"/>
    </reaction>
</comment>
<dbReference type="SUPFAM" id="SSF52096">
    <property type="entry name" value="ClpP/crotonase"/>
    <property type="match status" value="1"/>
</dbReference>
<dbReference type="PANTHER" id="PTHR10381:SF70">
    <property type="entry name" value="ATP-DEPENDENT CLP PROTEASE PROTEOLYTIC SUBUNIT"/>
    <property type="match status" value="1"/>
</dbReference>
<dbReference type="RefSeq" id="WP_276647418.1">
    <property type="nucleotide sequence ID" value="NZ_JAAYSM010000136.1"/>
</dbReference>
<keyword evidence="2 7" id="KW-0963">Cytoplasm</keyword>
<dbReference type="InterPro" id="IPR023562">
    <property type="entry name" value="ClpP/TepA"/>
</dbReference>
<proteinExistence type="inferred from homology"/>
<dbReference type="GO" id="GO:0005737">
    <property type="term" value="C:cytoplasm"/>
    <property type="evidence" value="ECO:0007669"/>
    <property type="project" value="UniProtKB-SubCell"/>
</dbReference>
<dbReference type="NCBIfam" id="NF009205">
    <property type="entry name" value="PRK12553.1"/>
    <property type="match status" value="1"/>
</dbReference>
<keyword evidence="4 7" id="KW-0378">Hydrolase</keyword>
<comment type="similarity">
    <text evidence="1 7 12">Belongs to the peptidase S14 family.</text>
</comment>
<evidence type="ECO:0000256" key="4">
    <source>
        <dbReference type="ARBA" id="ARBA00022801"/>
    </source>
</evidence>